<reference evidence="1" key="1">
    <citation type="submission" date="2025-08" db="UniProtKB">
        <authorList>
            <consortium name="Ensembl"/>
        </authorList>
    </citation>
    <scope>IDENTIFICATION</scope>
</reference>
<sequence>LGLYRVQRLQPFKVIVFCIMPCPWLDKTEPLCSQLPRTEGIKKFKDVGSTSGTYSVGQRRPQQANALKTVPSLGIAVSCVGTCAALKSKQKRIQLVTMRLQQIAKLK</sequence>
<dbReference type="Ensembl" id="ENSSSCT00060034211.1">
    <property type="protein sequence ID" value="ENSSSCP00060014653.1"/>
    <property type="gene ID" value="ENSSSCG00060025215.1"/>
</dbReference>
<organism evidence="1 2">
    <name type="scientific">Sus scrofa</name>
    <name type="common">Pig</name>
    <dbReference type="NCBI Taxonomy" id="9823"/>
    <lineage>
        <taxon>Eukaryota</taxon>
        <taxon>Metazoa</taxon>
        <taxon>Chordata</taxon>
        <taxon>Craniata</taxon>
        <taxon>Vertebrata</taxon>
        <taxon>Euteleostomi</taxon>
        <taxon>Mammalia</taxon>
        <taxon>Eutheria</taxon>
        <taxon>Laurasiatheria</taxon>
        <taxon>Artiodactyla</taxon>
        <taxon>Suina</taxon>
        <taxon>Suidae</taxon>
        <taxon>Sus</taxon>
    </lineage>
</organism>
<name>A0A8D1UUL5_PIG</name>
<protein>
    <submittedName>
        <fullName evidence="1">Uncharacterized protein</fullName>
    </submittedName>
</protein>
<accession>A0A8D1UUL5</accession>
<evidence type="ECO:0000313" key="2">
    <source>
        <dbReference type="Proteomes" id="UP000694723"/>
    </source>
</evidence>
<dbReference type="Proteomes" id="UP000694723">
    <property type="component" value="Unplaced"/>
</dbReference>
<proteinExistence type="predicted"/>
<evidence type="ECO:0000313" key="1">
    <source>
        <dbReference type="Ensembl" id="ENSSSCP00060014653.1"/>
    </source>
</evidence>
<dbReference type="AlphaFoldDB" id="A0A8D1UUL5"/>